<evidence type="ECO:0000313" key="1">
    <source>
        <dbReference type="EMBL" id="MED6272632.1"/>
    </source>
</evidence>
<dbReference type="EMBL" id="JAHUTJ010022072">
    <property type="protein sequence ID" value="MED6272632.1"/>
    <property type="molecule type" value="Genomic_DNA"/>
</dbReference>
<evidence type="ECO:0000313" key="2">
    <source>
        <dbReference type="Proteomes" id="UP001352852"/>
    </source>
</evidence>
<keyword evidence="2" id="KW-1185">Reference proteome</keyword>
<reference evidence="1 2" key="1">
    <citation type="submission" date="2021-06" db="EMBL/GenBank/DDBJ databases">
        <authorList>
            <person name="Palmer J.M."/>
        </authorList>
    </citation>
    <scope>NUCLEOTIDE SEQUENCE [LARGE SCALE GENOMIC DNA]</scope>
    <source>
        <strain evidence="1 2">CL_MEX2019</strain>
        <tissue evidence="1">Muscle</tissue>
    </source>
</reference>
<gene>
    <name evidence="1" type="ORF">CHARACLAT_032296</name>
</gene>
<comment type="caution">
    <text evidence="1">The sequence shown here is derived from an EMBL/GenBank/DDBJ whole genome shotgun (WGS) entry which is preliminary data.</text>
</comment>
<protein>
    <submittedName>
        <fullName evidence="1">Uncharacterized protein</fullName>
    </submittedName>
</protein>
<proteinExistence type="predicted"/>
<accession>A0ABU7DCE1</accession>
<sequence length="134" mass="15390">MSTKSLVEMLYKIGKNRGTSWLFPRRRPANKIGEMLQMNQRTRDTGQLIDCINKRINPFALEGLCLKIKTLISSKAFLSRQQVNLIGEQLIALSFRLLEVLNQPYLCLQVSFNSSASGNYCLLRHMTTKILFNH</sequence>
<organism evidence="1 2">
    <name type="scientific">Characodon lateralis</name>
    <dbReference type="NCBI Taxonomy" id="208331"/>
    <lineage>
        <taxon>Eukaryota</taxon>
        <taxon>Metazoa</taxon>
        <taxon>Chordata</taxon>
        <taxon>Craniata</taxon>
        <taxon>Vertebrata</taxon>
        <taxon>Euteleostomi</taxon>
        <taxon>Actinopterygii</taxon>
        <taxon>Neopterygii</taxon>
        <taxon>Teleostei</taxon>
        <taxon>Neoteleostei</taxon>
        <taxon>Acanthomorphata</taxon>
        <taxon>Ovalentaria</taxon>
        <taxon>Atherinomorphae</taxon>
        <taxon>Cyprinodontiformes</taxon>
        <taxon>Goodeidae</taxon>
        <taxon>Characodon</taxon>
    </lineage>
</organism>
<name>A0ABU7DCE1_9TELE</name>
<dbReference type="Proteomes" id="UP001352852">
    <property type="component" value="Unassembled WGS sequence"/>
</dbReference>